<dbReference type="Gene3D" id="3.30.565.10">
    <property type="entry name" value="Histidine kinase-like ATPase, C-terminal domain"/>
    <property type="match status" value="1"/>
</dbReference>
<comment type="catalytic activity">
    <reaction evidence="1">
        <text>ATP + protein L-histidine = ADP + protein N-phospho-L-histidine.</text>
        <dbReference type="EC" id="2.7.13.3"/>
    </reaction>
</comment>
<evidence type="ECO:0000256" key="9">
    <source>
        <dbReference type="ARBA" id="ARBA00022737"/>
    </source>
</evidence>
<dbReference type="InterPro" id="IPR004358">
    <property type="entry name" value="Sig_transdc_His_kin-like_C"/>
</dbReference>
<dbReference type="InterPro" id="IPR003594">
    <property type="entry name" value="HATPase_dom"/>
</dbReference>
<evidence type="ECO:0000259" key="17">
    <source>
        <dbReference type="PROSITE" id="PS50113"/>
    </source>
</evidence>
<dbReference type="SMART" id="SM00388">
    <property type="entry name" value="HisKA"/>
    <property type="match status" value="1"/>
</dbReference>
<keyword evidence="13 14" id="KW-0472">Membrane</keyword>
<dbReference type="Pfam" id="PF08447">
    <property type="entry name" value="PAS_3"/>
    <property type="match status" value="1"/>
</dbReference>
<sequence>MKPVKQVIGMPGRLSSTIALPEQLLHKITSDGCTRQQYCQGGFIGPATFWWLCIPLVLIGLLAVDWWFIKYYWYQWTSLLVVLLFKDALLIISGSCLLIGLIRICGNAINNNSCRMHDMRVAEFIEKINDVAFIKDKKGHYKVLNAACLRWMGYSYNDCLDRTDMDLFPARMAQKLIEDDHRVLIEGCVRKSENIFIVDGETRVLLVTKWPYRDTSGHITGVIGIAHDITVQKQIEAQLQRTHEEMESRIHERTANLLAINRTLERQINARVSAEVALRDSEERFRQMAEHIREVFWVYSILDERLLYVSPAYEDIWGCSVQDIGNYPYNWIKSIHPDDRPRVQRAYAEELSTGHFEQEYRIIRPDGSIRWIWDRGFPIADEKGDAYRIVGLAEDITARRLAEDQLRRQQVDLSRMSRLNLAVELASGLAHELNQPLAAIVAYTQACLTLLQQDQTDPRKLASTLEDICSQGLRAGEIIRHLRELVNKSPAKQDAVDLNALIHNVIRYIQLELRQSGVASELYLSEALPTVLANNIQIQLVVLYLIRNALEAMQEIPEDEPHELSIYTSVFDSETAQVTICDTGHGLSPEVAERLFQPFFTTKPGGTGMSLSVSRSIIESQGGKLWVTLNTSQGASFHFTLPVYMYPDIDHLSE</sequence>
<comment type="caution">
    <text evidence="18">The sequence shown here is derived from an EMBL/GenBank/DDBJ whole genome shotgun (WGS) entry which is preliminary data.</text>
</comment>
<dbReference type="Gene3D" id="1.10.287.130">
    <property type="match status" value="1"/>
</dbReference>
<dbReference type="SMART" id="SM00387">
    <property type="entry name" value="HATPase_c"/>
    <property type="match status" value="1"/>
</dbReference>
<evidence type="ECO:0000313" key="18">
    <source>
        <dbReference type="EMBL" id="PIE83226.1"/>
    </source>
</evidence>
<dbReference type="EMBL" id="PDTV01000006">
    <property type="protein sequence ID" value="PIE83226.1"/>
    <property type="molecule type" value="Genomic_DNA"/>
</dbReference>
<dbReference type="InterPro" id="IPR005467">
    <property type="entry name" value="His_kinase_dom"/>
</dbReference>
<dbReference type="FunFam" id="2.10.70.100:FF:000001">
    <property type="entry name" value="Sensory transduction histidine kinase"/>
    <property type="match status" value="1"/>
</dbReference>
<dbReference type="InterPro" id="IPR013655">
    <property type="entry name" value="PAS_fold_3"/>
</dbReference>
<keyword evidence="5" id="KW-0997">Cell inner membrane</keyword>
<name>A0A2G6PF85_9GAMM</name>
<keyword evidence="9" id="KW-0677">Repeat</keyword>
<dbReference type="EC" id="2.7.13.3" evidence="3"/>
<dbReference type="PRINTS" id="PR00344">
    <property type="entry name" value="BCTRLSENSOR"/>
</dbReference>
<protein>
    <recommendedName>
        <fullName evidence="3">histidine kinase</fullName>
        <ecNumber evidence="3">2.7.13.3</ecNumber>
    </recommendedName>
</protein>
<keyword evidence="8 14" id="KW-0812">Transmembrane</keyword>
<feature type="domain" description="PAC" evidence="17">
    <location>
        <begin position="189"/>
        <end position="241"/>
    </location>
</feature>
<dbReference type="SMART" id="SM00086">
    <property type="entry name" value="PAC"/>
    <property type="match status" value="2"/>
</dbReference>
<dbReference type="GO" id="GO:0000155">
    <property type="term" value="F:phosphorelay sensor kinase activity"/>
    <property type="evidence" value="ECO:0007669"/>
    <property type="project" value="InterPro"/>
</dbReference>
<dbReference type="Proteomes" id="UP000229278">
    <property type="component" value="Unassembled WGS sequence"/>
</dbReference>
<dbReference type="PROSITE" id="PS50113">
    <property type="entry name" value="PAC"/>
    <property type="match status" value="2"/>
</dbReference>
<organism evidence="18 19">
    <name type="scientific">Candidatus Contendibacter odensensis</name>
    <dbReference type="NCBI Taxonomy" id="1400860"/>
    <lineage>
        <taxon>Bacteria</taxon>
        <taxon>Pseudomonadati</taxon>
        <taxon>Pseudomonadota</taxon>
        <taxon>Gammaproteobacteria</taxon>
        <taxon>Candidatus Competibacteraceae</taxon>
        <taxon>Candidatus Contendibacter</taxon>
    </lineage>
</organism>
<feature type="domain" description="PAS" evidence="16">
    <location>
        <begin position="281"/>
        <end position="354"/>
    </location>
</feature>
<keyword evidence="7" id="KW-0808">Transferase</keyword>
<dbReference type="Pfam" id="PF08448">
    <property type="entry name" value="PAS_4"/>
    <property type="match status" value="1"/>
</dbReference>
<dbReference type="PANTHER" id="PTHR43304:SF1">
    <property type="entry name" value="PAC DOMAIN-CONTAINING PROTEIN"/>
    <property type="match status" value="1"/>
</dbReference>
<dbReference type="PROSITE" id="PS50112">
    <property type="entry name" value="PAS"/>
    <property type="match status" value="1"/>
</dbReference>
<dbReference type="CDD" id="cd00130">
    <property type="entry name" value="PAS"/>
    <property type="match status" value="2"/>
</dbReference>
<keyword evidence="12 14" id="KW-1133">Transmembrane helix</keyword>
<evidence type="ECO:0000256" key="2">
    <source>
        <dbReference type="ARBA" id="ARBA00004429"/>
    </source>
</evidence>
<dbReference type="PANTHER" id="PTHR43304">
    <property type="entry name" value="PHYTOCHROME-LIKE PROTEIN CPH1"/>
    <property type="match status" value="1"/>
</dbReference>
<dbReference type="PROSITE" id="PS50109">
    <property type="entry name" value="HIS_KIN"/>
    <property type="match status" value="1"/>
</dbReference>
<evidence type="ECO:0000256" key="6">
    <source>
        <dbReference type="ARBA" id="ARBA00022553"/>
    </source>
</evidence>
<gene>
    <name evidence="18" type="ORF">CSA09_02795</name>
</gene>
<keyword evidence="4" id="KW-1003">Cell membrane</keyword>
<dbReference type="InterPro" id="IPR013656">
    <property type="entry name" value="PAS_4"/>
</dbReference>
<dbReference type="InterPro" id="IPR036890">
    <property type="entry name" value="HATPase_C_sf"/>
</dbReference>
<dbReference type="InterPro" id="IPR001610">
    <property type="entry name" value="PAC"/>
</dbReference>
<dbReference type="NCBIfam" id="TIGR00229">
    <property type="entry name" value="sensory_box"/>
    <property type="match status" value="2"/>
</dbReference>
<dbReference type="CDD" id="cd00082">
    <property type="entry name" value="HisKA"/>
    <property type="match status" value="1"/>
</dbReference>
<feature type="domain" description="PAC" evidence="17">
    <location>
        <begin position="356"/>
        <end position="408"/>
    </location>
</feature>
<evidence type="ECO:0000256" key="7">
    <source>
        <dbReference type="ARBA" id="ARBA00022679"/>
    </source>
</evidence>
<keyword evidence="10" id="KW-0547">Nucleotide-binding</keyword>
<dbReference type="GO" id="GO:0000166">
    <property type="term" value="F:nucleotide binding"/>
    <property type="evidence" value="ECO:0007669"/>
    <property type="project" value="UniProtKB-KW"/>
</dbReference>
<evidence type="ECO:0000259" key="15">
    <source>
        <dbReference type="PROSITE" id="PS50109"/>
    </source>
</evidence>
<dbReference type="InterPro" id="IPR035965">
    <property type="entry name" value="PAS-like_dom_sf"/>
</dbReference>
<evidence type="ECO:0000256" key="8">
    <source>
        <dbReference type="ARBA" id="ARBA00022692"/>
    </source>
</evidence>
<evidence type="ECO:0000256" key="4">
    <source>
        <dbReference type="ARBA" id="ARBA00022475"/>
    </source>
</evidence>
<dbReference type="Gene3D" id="3.30.450.20">
    <property type="entry name" value="PAS domain"/>
    <property type="match status" value="2"/>
</dbReference>
<dbReference type="InterPro" id="IPR036097">
    <property type="entry name" value="HisK_dim/P_sf"/>
</dbReference>
<keyword evidence="6" id="KW-0597">Phosphoprotein</keyword>
<dbReference type="GO" id="GO:0005886">
    <property type="term" value="C:plasma membrane"/>
    <property type="evidence" value="ECO:0007669"/>
    <property type="project" value="UniProtKB-SubCell"/>
</dbReference>
<dbReference type="InterPro" id="IPR000014">
    <property type="entry name" value="PAS"/>
</dbReference>
<evidence type="ECO:0000256" key="3">
    <source>
        <dbReference type="ARBA" id="ARBA00012438"/>
    </source>
</evidence>
<evidence type="ECO:0000259" key="16">
    <source>
        <dbReference type="PROSITE" id="PS50112"/>
    </source>
</evidence>
<dbReference type="Pfam" id="PF00512">
    <property type="entry name" value="HisKA"/>
    <property type="match status" value="1"/>
</dbReference>
<reference evidence="18 19" key="1">
    <citation type="submission" date="2017-10" db="EMBL/GenBank/DDBJ databases">
        <title>Novel microbial diversity and functional potential in the marine mammal oral microbiome.</title>
        <authorList>
            <person name="Dudek N.K."/>
            <person name="Sun C.L."/>
            <person name="Burstein D."/>
            <person name="Kantor R.S."/>
            <person name="Aliaga Goltsman D.S."/>
            <person name="Bik E.M."/>
            <person name="Thomas B.C."/>
            <person name="Banfield J.F."/>
            <person name="Relman D.A."/>
        </authorList>
    </citation>
    <scope>NUCLEOTIDE SEQUENCE [LARGE SCALE GENOMIC DNA]</scope>
    <source>
        <strain evidence="18">DOLJORAL78_50_517</strain>
    </source>
</reference>
<dbReference type="AlphaFoldDB" id="A0A2G6PF85"/>
<dbReference type="SUPFAM" id="SSF55785">
    <property type="entry name" value="PYP-like sensor domain (PAS domain)"/>
    <property type="match status" value="2"/>
</dbReference>
<dbReference type="InterPro" id="IPR000700">
    <property type="entry name" value="PAS-assoc_C"/>
</dbReference>
<evidence type="ECO:0000256" key="10">
    <source>
        <dbReference type="ARBA" id="ARBA00022741"/>
    </source>
</evidence>
<dbReference type="SUPFAM" id="SSF47384">
    <property type="entry name" value="Homodimeric domain of signal transducing histidine kinase"/>
    <property type="match status" value="1"/>
</dbReference>
<evidence type="ECO:0000313" key="19">
    <source>
        <dbReference type="Proteomes" id="UP000229278"/>
    </source>
</evidence>
<evidence type="ECO:0000256" key="13">
    <source>
        <dbReference type="ARBA" id="ARBA00023136"/>
    </source>
</evidence>
<feature type="transmembrane region" description="Helical" evidence="14">
    <location>
        <begin position="49"/>
        <end position="68"/>
    </location>
</feature>
<feature type="transmembrane region" description="Helical" evidence="14">
    <location>
        <begin position="80"/>
        <end position="102"/>
    </location>
</feature>
<dbReference type="InterPro" id="IPR052162">
    <property type="entry name" value="Sensor_kinase/Photoreceptor"/>
</dbReference>
<feature type="domain" description="Histidine kinase" evidence="15">
    <location>
        <begin position="428"/>
        <end position="645"/>
    </location>
</feature>
<dbReference type="SMART" id="SM00091">
    <property type="entry name" value="PAS"/>
    <property type="match status" value="3"/>
</dbReference>
<dbReference type="SUPFAM" id="SSF55874">
    <property type="entry name" value="ATPase domain of HSP90 chaperone/DNA topoisomerase II/histidine kinase"/>
    <property type="match status" value="1"/>
</dbReference>
<evidence type="ECO:0000256" key="5">
    <source>
        <dbReference type="ARBA" id="ARBA00022519"/>
    </source>
</evidence>
<dbReference type="Pfam" id="PF02518">
    <property type="entry name" value="HATPase_c"/>
    <property type="match status" value="1"/>
</dbReference>
<proteinExistence type="predicted"/>
<comment type="subcellular location">
    <subcellularLocation>
        <location evidence="2">Cell inner membrane</location>
        <topology evidence="2">Multi-pass membrane protein</topology>
    </subcellularLocation>
</comment>
<accession>A0A2G6PF85</accession>
<evidence type="ECO:0000256" key="12">
    <source>
        <dbReference type="ARBA" id="ARBA00022989"/>
    </source>
</evidence>
<dbReference type="InterPro" id="IPR003661">
    <property type="entry name" value="HisK_dim/P_dom"/>
</dbReference>
<keyword evidence="11" id="KW-0418">Kinase</keyword>
<evidence type="ECO:0000256" key="14">
    <source>
        <dbReference type="SAM" id="Phobius"/>
    </source>
</evidence>
<evidence type="ECO:0000256" key="1">
    <source>
        <dbReference type="ARBA" id="ARBA00000085"/>
    </source>
</evidence>
<evidence type="ECO:0000256" key="11">
    <source>
        <dbReference type="ARBA" id="ARBA00022777"/>
    </source>
</evidence>